<dbReference type="InterPro" id="IPR004244">
    <property type="entry name" value="Transposase_22"/>
</dbReference>
<protein>
    <submittedName>
        <fullName evidence="1">Uncharacterized protein</fullName>
    </submittedName>
</protein>
<keyword evidence="2" id="KW-1185">Reference proteome</keyword>
<sequence length="201" mass="23636">MRLHIDDLDNRSHRHNIRMRGRRETSDQENLHAQLTRLFSMILGRPPDAQVTMDRAHRALRLRPPPSTPPRDIICKVQDFQLKMEIMMKAWTERSWRFEGQNLELYNDFSHLTLQTRRALRPVTMALQREQISYRWMFPFAQSASRGNMEATIRTHEDVPAFTESLGLPPIQVPDRITCPLNERNMGRPVSPDTWQNVILG</sequence>
<gene>
    <name evidence="1" type="ORF">PECUL_23A002433</name>
</gene>
<accession>A0AAD1SHN6</accession>
<evidence type="ECO:0000313" key="2">
    <source>
        <dbReference type="Proteomes" id="UP001295444"/>
    </source>
</evidence>
<name>A0AAD1SHN6_PELCU</name>
<dbReference type="EMBL" id="OW240917">
    <property type="protein sequence ID" value="CAH2301246.1"/>
    <property type="molecule type" value="Genomic_DNA"/>
</dbReference>
<organism evidence="1 2">
    <name type="scientific">Pelobates cultripes</name>
    <name type="common">Western spadefoot toad</name>
    <dbReference type="NCBI Taxonomy" id="61616"/>
    <lineage>
        <taxon>Eukaryota</taxon>
        <taxon>Metazoa</taxon>
        <taxon>Chordata</taxon>
        <taxon>Craniata</taxon>
        <taxon>Vertebrata</taxon>
        <taxon>Euteleostomi</taxon>
        <taxon>Amphibia</taxon>
        <taxon>Batrachia</taxon>
        <taxon>Anura</taxon>
        <taxon>Pelobatoidea</taxon>
        <taxon>Pelobatidae</taxon>
        <taxon>Pelobates</taxon>
    </lineage>
</organism>
<dbReference type="Gene3D" id="3.30.70.1820">
    <property type="entry name" value="L1 transposable element, RRM domain"/>
    <property type="match status" value="1"/>
</dbReference>
<proteinExistence type="predicted"/>
<evidence type="ECO:0000313" key="1">
    <source>
        <dbReference type="EMBL" id="CAH2301246.1"/>
    </source>
</evidence>
<dbReference type="AlphaFoldDB" id="A0AAD1SHN6"/>
<dbReference type="Proteomes" id="UP001295444">
    <property type="component" value="Chromosome 06"/>
</dbReference>
<reference evidence="1" key="1">
    <citation type="submission" date="2022-03" db="EMBL/GenBank/DDBJ databases">
        <authorList>
            <person name="Alioto T."/>
            <person name="Alioto T."/>
            <person name="Gomez Garrido J."/>
        </authorList>
    </citation>
    <scope>NUCLEOTIDE SEQUENCE</scope>
</reference>
<dbReference type="PANTHER" id="PTHR11505">
    <property type="entry name" value="L1 TRANSPOSABLE ELEMENT-RELATED"/>
    <property type="match status" value="1"/>
</dbReference>